<keyword evidence="13" id="KW-1185">Reference proteome</keyword>
<dbReference type="PANTHER" id="PTHR23402">
    <property type="entry name" value="PROTEASE FAMILY C15 PYROGLUTAMYL-PEPTIDASE I-RELATED"/>
    <property type="match status" value="1"/>
</dbReference>
<dbReference type="NCBIfam" id="NF009676">
    <property type="entry name" value="PRK13197.1"/>
    <property type="match status" value="1"/>
</dbReference>
<dbReference type="NCBIfam" id="TIGR00504">
    <property type="entry name" value="pyro_pdase"/>
    <property type="match status" value="1"/>
</dbReference>
<dbReference type="CDD" id="cd00501">
    <property type="entry name" value="Peptidase_C15"/>
    <property type="match status" value="1"/>
</dbReference>
<dbReference type="Proteomes" id="UP000023464">
    <property type="component" value="Unassembled WGS sequence"/>
</dbReference>
<organism evidence="12 13">
    <name type="scientific">Photorhabdus aegyptia</name>
    <dbReference type="NCBI Taxonomy" id="2805098"/>
    <lineage>
        <taxon>Bacteria</taxon>
        <taxon>Pseudomonadati</taxon>
        <taxon>Pseudomonadota</taxon>
        <taxon>Gammaproteobacteria</taxon>
        <taxon>Enterobacterales</taxon>
        <taxon>Morganellaceae</taxon>
        <taxon>Photorhabdus</taxon>
    </lineage>
</organism>
<dbReference type="PRINTS" id="PR00706">
    <property type="entry name" value="PYROGLUPTASE"/>
</dbReference>
<name>A0A022PLV2_9GAMM</name>
<dbReference type="EMBL" id="JFGV01000024">
    <property type="protein sequence ID" value="EYU15510.1"/>
    <property type="molecule type" value="Genomic_DNA"/>
</dbReference>
<dbReference type="HAMAP" id="MF_00417">
    <property type="entry name" value="Pyrrolid_peptidase"/>
    <property type="match status" value="1"/>
</dbReference>
<gene>
    <name evidence="9" type="primary">pcp</name>
    <name evidence="12" type="ORF">BA1DRAFT_01953</name>
</gene>
<evidence type="ECO:0000256" key="5">
    <source>
        <dbReference type="ARBA" id="ARBA00022490"/>
    </source>
</evidence>
<evidence type="ECO:0000256" key="3">
    <source>
        <dbReference type="ARBA" id="ARBA00004496"/>
    </source>
</evidence>
<protein>
    <recommendedName>
        <fullName evidence="9">Pyrrolidone-carboxylate peptidase</fullName>
        <ecNumber evidence="9">3.4.19.3</ecNumber>
    </recommendedName>
    <alternativeName>
        <fullName evidence="9">5-oxoprolyl-peptidase</fullName>
    </alternativeName>
    <alternativeName>
        <fullName evidence="9">Pyroglutamyl-peptidase I</fullName>
        <shortName evidence="9">PGP-I</shortName>
        <shortName evidence="9">Pyrase</shortName>
    </alternativeName>
</protein>
<dbReference type="InterPro" id="IPR033694">
    <property type="entry name" value="PGPEP1_Cys_AS"/>
</dbReference>
<evidence type="ECO:0000256" key="10">
    <source>
        <dbReference type="PROSITE-ProRule" id="PRU10076"/>
    </source>
</evidence>
<dbReference type="FunFam" id="3.40.630.20:FF:000001">
    <property type="entry name" value="Pyrrolidone-carboxylate peptidase"/>
    <property type="match status" value="1"/>
</dbReference>
<comment type="function">
    <text evidence="2 9">Removes 5-oxoproline from various penultimate amino acid residues except L-proline.</text>
</comment>
<dbReference type="PROSITE" id="PS01333">
    <property type="entry name" value="PYRASE_GLU"/>
    <property type="match status" value="1"/>
</dbReference>
<dbReference type="PIRSF" id="PIRSF015592">
    <property type="entry name" value="Prld-crbxl_pptds"/>
    <property type="match status" value="1"/>
</dbReference>
<dbReference type="AlphaFoldDB" id="A0A022PLV2"/>
<dbReference type="Pfam" id="PF01470">
    <property type="entry name" value="Peptidase_C15"/>
    <property type="match status" value="1"/>
</dbReference>
<keyword evidence="8 9" id="KW-0788">Thiol protease</keyword>
<feature type="active site" evidence="9 10">
    <location>
        <position position="83"/>
    </location>
</feature>
<dbReference type="InterPro" id="IPR000816">
    <property type="entry name" value="Peptidase_C15"/>
</dbReference>
<keyword evidence="6 9" id="KW-0645">Protease</keyword>
<dbReference type="InterPro" id="IPR033693">
    <property type="entry name" value="PGPEP1_Glu_AS"/>
</dbReference>
<evidence type="ECO:0000313" key="12">
    <source>
        <dbReference type="EMBL" id="EYU15510.1"/>
    </source>
</evidence>
<accession>A0A022PLV2</accession>
<proteinExistence type="inferred from homology"/>
<keyword evidence="5 9" id="KW-0963">Cytoplasm</keyword>
<dbReference type="InterPro" id="IPR029762">
    <property type="entry name" value="PGP-I_bact-type"/>
</dbReference>
<dbReference type="PANTHER" id="PTHR23402:SF1">
    <property type="entry name" value="PYROGLUTAMYL-PEPTIDASE I"/>
    <property type="match status" value="1"/>
</dbReference>
<evidence type="ECO:0000256" key="9">
    <source>
        <dbReference type="HAMAP-Rule" id="MF_00417"/>
    </source>
</evidence>
<feature type="active site" evidence="9 11">
    <location>
        <position position="146"/>
    </location>
</feature>
<dbReference type="EC" id="3.4.19.3" evidence="9"/>
<sequence length="218" mass="23272">MTTQKTVLITGFEPFDKETINPSWEAAKQLQGRELCGARVEARQLPCVFDVSLACLYAAIDDVQPDLVIAVGQAGGRPNITVERVAININDASIPDNQGNQPINTPIVTTGPAAYFATLPINAIVKGLREAGIPASISQTAGTFVCNHVMYGLLHHLACSNPEIRGGFIHIPYLPEQAVRYSGAPSMALETVITALEIAIDEALKNREDITVNGGATH</sequence>
<dbReference type="RefSeq" id="WP_036778260.1">
    <property type="nucleotide sequence ID" value="NZ_CAWLTM010000091.1"/>
</dbReference>
<evidence type="ECO:0000256" key="1">
    <source>
        <dbReference type="ARBA" id="ARBA00001770"/>
    </source>
</evidence>
<evidence type="ECO:0000256" key="6">
    <source>
        <dbReference type="ARBA" id="ARBA00022670"/>
    </source>
</evidence>
<dbReference type="SUPFAM" id="SSF53182">
    <property type="entry name" value="Pyrrolidone carboxyl peptidase (pyroglutamate aminopeptidase)"/>
    <property type="match status" value="1"/>
</dbReference>
<comment type="similarity">
    <text evidence="4 9">Belongs to the peptidase C15 family.</text>
</comment>
<comment type="catalytic activity">
    <reaction evidence="1 9 10">
        <text>Release of an N-terminal pyroglutamyl group from a polypeptide, the second amino acid generally not being Pro.</text>
        <dbReference type="EC" id="3.4.19.3"/>
    </reaction>
</comment>
<evidence type="ECO:0000256" key="7">
    <source>
        <dbReference type="ARBA" id="ARBA00022801"/>
    </source>
</evidence>
<dbReference type="InterPro" id="IPR036440">
    <property type="entry name" value="Peptidase_C15-like_sf"/>
</dbReference>
<evidence type="ECO:0000256" key="8">
    <source>
        <dbReference type="ARBA" id="ARBA00022807"/>
    </source>
</evidence>
<dbReference type="Gene3D" id="3.40.630.20">
    <property type="entry name" value="Peptidase C15, pyroglutamyl peptidase I-like"/>
    <property type="match status" value="1"/>
</dbReference>
<dbReference type="InterPro" id="IPR016125">
    <property type="entry name" value="Peptidase_C15-like"/>
</dbReference>
<dbReference type="PROSITE" id="PS01334">
    <property type="entry name" value="PYRASE_CYS"/>
    <property type="match status" value="1"/>
</dbReference>
<reference evidence="12 13" key="1">
    <citation type="submission" date="2014-03" db="EMBL/GenBank/DDBJ databases">
        <title>Draft Genome of Photorhabdus luminescens BA1, an Egyptian Isolate.</title>
        <authorList>
            <person name="Ghazal S."/>
            <person name="Hurst S.G.IV."/>
            <person name="Morris K."/>
            <person name="Thomas K."/>
            <person name="Tisa L.S."/>
        </authorList>
    </citation>
    <scope>NUCLEOTIDE SEQUENCE [LARGE SCALE GENOMIC DNA]</scope>
    <source>
        <strain evidence="12 13">BA1</strain>
    </source>
</reference>
<comment type="subcellular location">
    <subcellularLocation>
        <location evidence="3 9">Cytoplasm</location>
    </subcellularLocation>
</comment>
<evidence type="ECO:0000256" key="11">
    <source>
        <dbReference type="PROSITE-ProRule" id="PRU10077"/>
    </source>
</evidence>
<comment type="subunit">
    <text evidence="9">Homotetramer.</text>
</comment>
<evidence type="ECO:0000256" key="4">
    <source>
        <dbReference type="ARBA" id="ARBA00006641"/>
    </source>
</evidence>
<evidence type="ECO:0000256" key="2">
    <source>
        <dbReference type="ARBA" id="ARBA00002280"/>
    </source>
</evidence>
<dbReference type="GO" id="GO:0016920">
    <property type="term" value="F:pyroglutamyl-peptidase activity"/>
    <property type="evidence" value="ECO:0007669"/>
    <property type="project" value="UniProtKB-UniRule"/>
</dbReference>
<feature type="active site" evidence="9">
    <location>
        <position position="170"/>
    </location>
</feature>
<dbReference type="GO" id="GO:0005829">
    <property type="term" value="C:cytosol"/>
    <property type="evidence" value="ECO:0007669"/>
    <property type="project" value="InterPro"/>
</dbReference>
<evidence type="ECO:0000313" key="13">
    <source>
        <dbReference type="Proteomes" id="UP000023464"/>
    </source>
</evidence>
<dbReference type="GO" id="GO:0006508">
    <property type="term" value="P:proteolysis"/>
    <property type="evidence" value="ECO:0007669"/>
    <property type="project" value="UniProtKB-KW"/>
</dbReference>
<dbReference type="PATRIC" id="fig|1393736.3.peg.1981"/>
<comment type="caution">
    <text evidence="12">The sequence shown here is derived from an EMBL/GenBank/DDBJ whole genome shotgun (WGS) entry which is preliminary data.</text>
</comment>
<keyword evidence="7 9" id="KW-0378">Hydrolase</keyword>